<evidence type="ECO:0000313" key="1">
    <source>
        <dbReference type="EMBL" id="AEW73468.1"/>
    </source>
</evidence>
<name>G8LN51_9ENTR</name>
<organism evidence="1 2">
    <name type="scientific">Enterobacter ludwigii</name>
    <dbReference type="NCBI Taxonomy" id="299767"/>
    <lineage>
        <taxon>Bacteria</taxon>
        <taxon>Pseudomonadati</taxon>
        <taxon>Pseudomonadota</taxon>
        <taxon>Gammaproteobacteria</taxon>
        <taxon>Enterobacterales</taxon>
        <taxon>Enterobacteriaceae</taxon>
        <taxon>Enterobacter</taxon>
        <taxon>Enterobacter cloacae complex</taxon>
    </lineage>
</organism>
<dbReference type="AlphaFoldDB" id="G8LN51"/>
<dbReference type="HOGENOM" id="CLU_3389236_0_0_6"/>
<protein>
    <submittedName>
        <fullName evidence="1">Uncharacterized protein</fullName>
    </submittedName>
</protein>
<dbReference type="Proteomes" id="UP000007838">
    <property type="component" value="Chromosome"/>
</dbReference>
<gene>
    <name evidence="1" type="ORF">EcWSU1_02031</name>
</gene>
<evidence type="ECO:0000313" key="2">
    <source>
        <dbReference type="Proteomes" id="UP000007838"/>
    </source>
</evidence>
<dbReference type="KEGG" id="eec:EcWSU1_02031"/>
<accession>G8LN51</accession>
<sequence>MTMVLFLNSNDIACNALKSICTSYLSGLWFLL</sequence>
<dbReference type="EMBL" id="CP002886">
    <property type="protein sequence ID" value="AEW73468.1"/>
    <property type="molecule type" value="Genomic_DNA"/>
</dbReference>
<proteinExistence type="predicted"/>
<reference evidence="1 2" key="1">
    <citation type="journal article" date="2011" name="Stand. Genomic Sci.">
        <title>Complete genome of the onion pathogen Enterobacter cloacae EcWSU1.</title>
        <authorList>
            <person name="Humann J.L."/>
            <person name="Wildung M."/>
            <person name="Cheng C.H."/>
            <person name="Lee T."/>
            <person name="Stewart J.E."/>
            <person name="Drew J.C."/>
            <person name="Triplett E.W."/>
            <person name="Main D."/>
            <person name="Schroeder B.K."/>
        </authorList>
    </citation>
    <scope>NUCLEOTIDE SEQUENCE [LARGE SCALE GENOMIC DNA]</scope>
    <source>
        <strain evidence="1 2">EcWSU1</strain>
    </source>
</reference>